<dbReference type="AlphaFoldDB" id="A0A955EBF8"/>
<comment type="caution">
    <text evidence="1">The sequence shown here is derived from an EMBL/GenBank/DDBJ whole genome shotgun (WGS) entry which is preliminary data.</text>
</comment>
<proteinExistence type="predicted"/>
<name>A0A955EBF8_UNCKA</name>
<protein>
    <submittedName>
        <fullName evidence="1">YcaQ family DNA glycosylase</fullName>
    </submittedName>
</protein>
<evidence type="ECO:0000313" key="2">
    <source>
        <dbReference type="Proteomes" id="UP000740557"/>
    </source>
</evidence>
<dbReference type="Proteomes" id="UP000740557">
    <property type="component" value="Unassembled WGS sequence"/>
</dbReference>
<reference evidence="1" key="2">
    <citation type="journal article" date="2021" name="Microbiome">
        <title>Successional dynamics and alternative stable states in a saline activated sludge microbial community over 9 years.</title>
        <authorList>
            <person name="Wang Y."/>
            <person name="Ye J."/>
            <person name="Ju F."/>
            <person name="Liu L."/>
            <person name="Boyd J.A."/>
            <person name="Deng Y."/>
            <person name="Parks D.H."/>
            <person name="Jiang X."/>
            <person name="Yin X."/>
            <person name="Woodcroft B.J."/>
            <person name="Tyson G.W."/>
            <person name="Hugenholtz P."/>
            <person name="Polz M.F."/>
            <person name="Zhang T."/>
        </authorList>
    </citation>
    <scope>NUCLEOTIDE SEQUENCE</scope>
    <source>
        <strain evidence="1">HKST-UBA79</strain>
    </source>
</reference>
<dbReference type="EMBL" id="JAGQNX010000076">
    <property type="protein sequence ID" value="MCA9308391.1"/>
    <property type="molecule type" value="Genomic_DNA"/>
</dbReference>
<gene>
    <name evidence="1" type="ORF">KC980_02680</name>
</gene>
<dbReference type="PANTHER" id="PTHR30528:SF0">
    <property type="entry name" value="CYTOPLASMIC PROTEIN"/>
    <property type="match status" value="1"/>
</dbReference>
<reference evidence="1" key="1">
    <citation type="submission" date="2020-04" db="EMBL/GenBank/DDBJ databases">
        <authorList>
            <person name="Zhang T."/>
        </authorList>
    </citation>
    <scope>NUCLEOTIDE SEQUENCE</scope>
    <source>
        <strain evidence="1">HKST-UBA79</strain>
    </source>
</reference>
<sequence length="400" mass="47111">MHHIKTTKEKIRKLSIQKQLLTADAKPTIYEVFKQLGCVQLDPISVVAPSHELVLWSRLGNYNKQELEDLRWKQKMLFEYLAHAASIVLTEEFPIHNWKMQRYKSTGTKENTSLNNWLSKIKDHKEITKQILQELKQHKQVLSKDLGDESHKSDTASRWWSGRYVPNILYALWLQGEVAVVGRKDKQKLYGIAEEFFTANTPQENFTDEQLTRHNILRSLQILGVATPKQIKNNYTRNRYPTFKKTFEELLQEGLIIPVEIEDYNYVKKESWYIHSNDVEALENVNNTFEPTTKLLSPFDNLICDRDRLETIWDFSYRIEIYTPPKKRVYGYYVLPILHEDKLIGRVDLKKDKTKDNLNVVNIYWENLFVSKTVKETVITTLTELQTFLGLKSLQLPTNF</sequence>
<dbReference type="PANTHER" id="PTHR30528">
    <property type="entry name" value="CYTOPLASMIC PROTEIN"/>
    <property type="match status" value="1"/>
</dbReference>
<accession>A0A955EBF8</accession>
<evidence type="ECO:0000313" key="1">
    <source>
        <dbReference type="EMBL" id="MCA9308391.1"/>
    </source>
</evidence>
<dbReference type="Pfam" id="PF06224">
    <property type="entry name" value="AlkZ-like"/>
    <property type="match status" value="1"/>
</dbReference>
<organism evidence="1 2">
    <name type="scientific">candidate division WWE3 bacterium</name>
    <dbReference type="NCBI Taxonomy" id="2053526"/>
    <lineage>
        <taxon>Bacteria</taxon>
        <taxon>Katanobacteria</taxon>
    </lineage>
</organism>
<dbReference type="InterPro" id="IPR009351">
    <property type="entry name" value="AlkZ-like"/>
</dbReference>